<comment type="caution">
    <text evidence="1">The sequence shown here is derived from an EMBL/GenBank/DDBJ whole genome shotgun (WGS) entry which is preliminary data.</text>
</comment>
<accession>H0QZQ7</accession>
<keyword evidence="2" id="KW-1185">Reference proteome</keyword>
<organism evidence="1 2">
    <name type="scientific">Gordonia effusa NBRC 100432</name>
    <dbReference type="NCBI Taxonomy" id="1077974"/>
    <lineage>
        <taxon>Bacteria</taxon>
        <taxon>Bacillati</taxon>
        <taxon>Actinomycetota</taxon>
        <taxon>Actinomycetes</taxon>
        <taxon>Mycobacteriales</taxon>
        <taxon>Gordoniaceae</taxon>
        <taxon>Gordonia</taxon>
    </lineage>
</organism>
<evidence type="ECO:0000313" key="2">
    <source>
        <dbReference type="Proteomes" id="UP000035034"/>
    </source>
</evidence>
<protein>
    <submittedName>
        <fullName evidence="1">Uncharacterized protein</fullName>
    </submittedName>
</protein>
<proteinExistence type="predicted"/>
<dbReference type="EMBL" id="BAEH01000051">
    <property type="protein sequence ID" value="GAB18308.1"/>
    <property type="molecule type" value="Genomic_DNA"/>
</dbReference>
<evidence type="ECO:0000313" key="1">
    <source>
        <dbReference type="EMBL" id="GAB18308.1"/>
    </source>
</evidence>
<dbReference type="Proteomes" id="UP000035034">
    <property type="component" value="Unassembled WGS sequence"/>
</dbReference>
<gene>
    <name evidence="1" type="ORF">GOEFS_051_00030</name>
</gene>
<dbReference type="eggNOG" id="ENOG5031TZT">
    <property type="taxonomic scope" value="Bacteria"/>
</dbReference>
<dbReference type="AlphaFoldDB" id="H0QZQ7"/>
<reference evidence="1 2" key="1">
    <citation type="submission" date="2011-12" db="EMBL/GenBank/DDBJ databases">
        <title>Whole genome shotgun sequence of Gordonia effusa NBRC 100432.</title>
        <authorList>
            <person name="Yoshida I."/>
            <person name="Takarada H."/>
            <person name="Hosoyama A."/>
            <person name="Tsuchikane K."/>
            <person name="Katsumata H."/>
            <person name="Yamazaki S."/>
            <person name="Fujita N."/>
        </authorList>
    </citation>
    <scope>NUCLEOTIDE SEQUENCE [LARGE SCALE GENOMIC DNA]</scope>
    <source>
        <strain evidence="1 2">NBRC 100432</strain>
    </source>
</reference>
<name>H0QZQ7_9ACTN</name>
<sequence>MRQQVAEVHDALTQLLDEWGRYALNIEAWYITKPLLRDTTGTVATTVAYERAMDALAGVAESLHEHSTQADIDHATSLADNAWTAWHAANDYALDVGLSDRSPTERAALQRLAKLVERLTHSAAGDPELVAVKRDIQGCLDKITTVSAGWSDIVDLPAIDHRVFRQLPSPS</sequence>